<dbReference type="STRING" id="768706.Desor_2520"/>
<evidence type="ECO:0000256" key="2">
    <source>
        <dbReference type="ARBA" id="ARBA00007103"/>
    </source>
</evidence>
<dbReference type="FunFam" id="3.40.50.1100:FF:000003">
    <property type="entry name" value="Cystathionine beta-synthase"/>
    <property type="match status" value="1"/>
</dbReference>
<reference evidence="5 6" key="2">
    <citation type="journal article" date="2012" name="J. Bacteriol.">
        <title>Complete genome sequences of Desulfosporosinus orientis DSM765T, Desulfosporosinus youngiae DSM17734T, Desulfosporosinus meridiei DSM13257T, and Desulfosporosinus acidiphilus DSM22704T.</title>
        <authorList>
            <person name="Pester M."/>
            <person name="Brambilla E."/>
            <person name="Alazard D."/>
            <person name="Rattei T."/>
            <person name="Weinmaier T."/>
            <person name="Han J."/>
            <person name="Lucas S."/>
            <person name="Lapidus A."/>
            <person name="Cheng J.F."/>
            <person name="Goodwin L."/>
            <person name="Pitluck S."/>
            <person name="Peters L."/>
            <person name="Ovchinnikova G."/>
            <person name="Teshima H."/>
            <person name="Detter J.C."/>
            <person name="Han C.S."/>
            <person name="Tapia R."/>
            <person name="Land M.L."/>
            <person name="Hauser L."/>
            <person name="Kyrpides N.C."/>
            <person name="Ivanova N.N."/>
            <person name="Pagani I."/>
            <person name="Huntmann M."/>
            <person name="Wei C.L."/>
            <person name="Davenport K.W."/>
            <person name="Daligault H."/>
            <person name="Chain P.S."/>
            <person name="Chen A."/>
            <person name="Mavromatis K."/>
            <person name="Markowitz V."/>
            <person name="Szeto E."/>
            <person name="Mikhailova N."/>
            <person name="Pati A."/>
            <person name="Wagner M."/>
            <person name="Woyke T."/>
            <person name="Ollivier B."/>
            <person name="Klenk H.P."/>
            <person name="Spring S."/>
            <person name="Loy A."/>
        </authorList>
    </citation>
    <scope>NUCLEOTIDE SEQUENCE [LARGE SCALE GENOMIC DNA]</scope>
    <source>
        <strain evidence="6">ATCC 19365 / DSM 765 / NCIMB 8382 / VKM B-1628</strain>
    </source>
</reference>
<keyword evidence="3" id="KW-0663">Pyridoxal phosphate</keyword>
<evidence type="ECO:0000313" key="5">
    <source>
        <dbReference type="EMBL" id="AET68077.1"/>
    </source>
</evidence>
<dbReference type="OrthoDB" id="9808024at2"/>
<dbReference type="GO" id="GO:0009069">
    <property type="term" value="P:serine family amino acid metabolic process"/>
    <property type="evidence" value="ECO:0007669"/>
    <property type="project" value="UniProtKB-ARBA"/>
</dbReference>
<dbReference type="SUPFAM" id="SSF53686">
    <property type="entry name" value="Tryptophan synthase beta subunit-like PLP-dependent enzymes"/>
    <property type="match status" value="1"/>
</dbReference>
<gene>
    <name evidence="5" type="ordered locus">Desor_2520</name>
</gene>
<dbReference type="Proteomes" id="UP000006346">
    <property type="component" value="Chromosome"/>
</dbReference>
<dbReference type="Gene3D" id="3.40.50.1100">
    <property type="match status" value="2"/>
</dbReference>
<accession>G7WGK0</accession>
<comment type="similarity">
    <text evidence="2">Belongs to the cysteine synthase/cystathionine beta-synthase family.</text>
</comment>
<comment type="cofactor">
    <cofactor evidence="1">
        <name>pyridoxal 5'-phosphate</name>
        <dbReference type="ChEBI" id="CHEBI:597326"/>
    </cofactor>
</comment>
<keyword evidence="6" id="KW-1185">Reference proteome</keyword>
<name>G7WGK0_DESOD</name>
<feature type="domain" description="Tryptophan synthase beta chain-like PALP" evidence="4">
    <location>
        <begin position="19"/>
        <end position="317"/>
    </location>
</feature>
<dbReference type="EMBL" id="CP003108">
    <property type="protein sequence ID" value="AET68077.1"/>
    <property type="molecule type" value="Genomic_DNA"/>
</dbReference>
<dbReference type="InterPro" id="IPR036052">
    <property type="entry name" value="TrpB-like_PALP_sf"/>
</dbReference>
<dbReference type="Pfam" id="PF00291">
    <property type="entry name" value="PALP"/>
    <property type="match status" value="1"/>
</dbReference>
<evidence type="ECO:0000313" key="6">
    <source>
        <dbReference type="Proteomes" id="UP000006346"/>
    </source>
</evidence>
<dbReference type="CDD" id="cd01561">
    <property type="entry name" value="CBS_like"/>
    <property type="match status" value="1"/>
</dbReference>
<reference evidence="6" key="1">
    <citation type="submission" date="2011-11" db="EMBL/GenBank/DDBJ databases">
        <title>Complete sequence of Desulfosporosinus orientis DSM 765.</title>
        <authorList>
            <person name="Lucas S."/>
            <person name="Han J."/>
            <person name="Lapidus A."/>
            <person name="Cheng J.-F."/>
            <person name="Goodwin L."/>
            <person name="Pitluck S."/>
            <person name="Peters L."/>
            <person name="Ovchinnikova G."/>
            <person name="Teshima H."/>
            <person name="Detter J.C."/>
            <person name="Han C."/>
            <person name="Tapia R."/>
            <person name="Land M."/>
            <person name="Hauser L."/>
            <person name="Kyrpides N."/>
            <person name="Ivanova N."/>
            <person name="Pagani I."/>
            <person name="Pester M."/>
            <person name="Spring S."/>
            <person name="Ollivier B."/>
            <person name="Rattei T."/>
            <person name="Klenk H.-P."/>
            <person name="Wagner M."/>
            <person name="Loy A."/>
            <person name="Woyke T."/>
        </authorList>
    </citation>
    <scope>NUCLEOTIDE SEQUENCE [LARGE SCALE GENOMIC DNA]</scope>
    <source>
        <strain evidence="6">ATCC 19365 / DSM 765 / NCIMB 8382 / VKM B-1628</strain>
    </source>
</reference>
<dbReference type="PATRIC" id="fig|768706.3.peg.2532"/>
<evidence type="ECO:0000256" key="1">
    <source>
        <dbReference type="ARBA" id="ARBA00001933"/>
    </source>
</evidence>
<dbReference type="KEGG" id="dor:Desor_2520"/>
<protein>
    <submittedName>
        <fullName evidence="5">Cysteine synthase</fullName>
    </submittedName>
</protein>
<evidence type="ECO:0000256" key="3">
    <source>
        <dbReference type="ARBA" id="ARBA00022898"/>
    </source>
</evidence>
<dbReference type="GO" id="GO:0044272">
    <property type="term" value="P:sulfur compound biosynthetic process"/>
    <property type="evidence" value="ECO:0007669"/>
    <property type="project" value="UniProtKB-ARBA"/>
</dbReference>
<dbReference type="PANTHER" id="PTHR10314">
    <property type="entry name" value="CYSTATHIONINE BETA-SYNTHASE"/>
    <property type="match status" value="1"/>
</dbReference>
<organism evidence="5 6">
    <name type="scientific">Desulfosporosinus orientis (strain ATCC 19365 / DSM 765 / NCIMB 8382 / VKM B-1628 / Singapore I)</name>
    <name type="common">Desulfotomaculum orientis</name>
    <dbReference type="NCBI Taxonomy" id="768706"/>
    <lineage>
        <taxon>Bacteria</taxon>
        <taxon>Bacillati</taxon>
        <taxon>Bacillota</taxon>
        <taxon>Clostridia</taxon>
        <taxon>Eubacteriales</taxon>
        <taxon>Desulfitobacteriaceae</taxon>
        <taxon>Desulfosporosinus</taxon>
    </lineage>
</organism>
<evidence type="ECO:0000259" key="4">
    <source>
        <dbReference type="Pfam" id="PF00291"/>
    </source>
</evidence>
<dbReference type="HOGENOM" id="CLU_021018_1_0_9"/>
<dbReference type="eggNOG" id="COG0031">
    <property type="taxonomic scope" value="Bacteria"/>
</dbReference>
<dbReference type="InterPro" id="IPR001926">
    <property type="entry name" value="TrpB-like_PALP"/>
</dbReference>
<dbReference type="GO" id="GO:0006534">
    <property type="term" value="P:cysteine metabolic process"/>
    <property type="evidence" value="ECO:0007669"/>
    <property type="project" value="UniProtKB-ARBA"/>
</dbReference>
<dbReference type="AlphaFoldDB" id="G7WGK0"/>
<sequence>MKNPLLTEEVYFTKLLKDVTETIGNTPMVNLSRIAKAFGAEGNIFAKLEYLNPGFSKKDRVALQMIVEAERAGLLTPGQAVVELTSGNTGTGLAIVCACKGYKFIACMSKGNSIERARMMKALGAEVVLVDQMPGSIKGQVSGEDLALVEERSKQIVQELNAFRADQFSLEACNHAHEYYTGEELWEQTDGKIDAFVDFLGSGSTFSGCSKTLKKHNPQIRCYVAEPSTAAIYAGKEITDKGHKVQGGGYCMDLPLVDKALIDGYVQITNDEAQDTARKLAECEGIFAGFSSGANVCAALKLLSTTEKGKNIVVTLNDSGLKYLSTDLFQ</sequence>
<dbReference type="InterPro" id="IPR050214">
    <property type="entry name" value="Cys_Synth/Cystath_Beta-Synth"/>
</dbReference>
<proteinExistence type="inferred from homology"/>